<dbReference type="InterPro" id="IPR053876">
    <property type="entry name" value="Phage_int_M"/>
</dbReference>
<sequence>MPLTDTAARQAKPGPKPVKLSDSHGLYLLVNPTGSKLWRWKYRHLGKEKLMPLGQYPGVTLAQARQARDNARQLLAQGSDPMELRKADKVAALVATDDSFEVVARQWWAHWKGPRSPRHADYVIRRLEADVFPKLGARPIASITAPQLLAMAKAIEARGALDMAKRALQTCAQILRYAVAHGLIERNPSADVRPSDALKPRAKENYARLDAKEMPELLRKIEAYPGAPYTRLAMKLMAYTFVRTGELIGARWEEIDLTAAEWRIPAERMKMRTPHIVPLAPQAVEVLQALQTLSGHKQLLFPGERDHSKPMSNNTILMALARMGYKGRMTGHGFRGVASTILHEHGHPHHLIELQLAHSERNQVAAAYNHATYLEPRRAMMVAWADHLDKIRRGADVIALPKRVG</sequence>
<dbReference type="Gene3D" id="1.10.443.10">
    <property type="entry name" value="Intergrase catalytic core"/>
    <property type="match status" value="1"/>
</dbReference>
<gene>
    <name evidence="8" type="ORF">ACFQNJ_01380</name>
</gene>
<protein>
    <submittedName>
        <fullName evidence="8">Tyrosine-type recombinase/integrase</fullName>
    </submittedName>
</protein>
<dbReference type="PROSITE" id="PS51900">
    <property type="entry name" value="CB"/>
    <property type="match status" value="1"/>
</dbReference>
<evidence type="ECO:0000256" key="1">
    <source>
        <dbReference type="ARBA" id="ARBA00008857"/>
    </source>
</evidence>
<dbReference type="InterPro" id="IPR050808">
    <property type="entry name" value="Phage_Integrase"/>
</dbReference>
<evidence type="ECO:0000259" key="7">
    <source>
        <dbReference type="PROSITE" id="PS51900"/>
    </source>
</evidence>
<keyword evidence="2" id="KW-0229">DNA integration</keyword>
<dbReference type="Proteomes" id="UP001596495">
    <property type="component" value="Unassembled WGS sequence"/>
</dbReference>
<dbReference type="InterPro" id="IPR002104">
    <property type="entry name" value="Integrase_catalytic"/>
</dbReference>
<keyword evidence="3 5" id="KW-0238">DNA-binding</keyword>
<comment type="caution">
    <text evidence="8">The sequence shown here is derived from an EMBL/GenBank/DDBJ whole genome shotgun (WGS) entry which is preliminary data.</text>
</comment>
<evidence type="ECO:0000259" key="6">
    <source>
        <dbReference type="PROSITE" id="PS51898"/>
    </source>
</evidence>
<feature type="domain" description="Tyr recombinase" evidence="6">
    <location>
        <begin position="204"/>
        <end position="381"/>
    </location>
</feature>
<dbReference type="InterPro" id="IPR025166">
    <property type="entry name" value="Integrase_DNA_bind_dom"/>
</dbReference>
<dbReference type="InterPro" id="IPR011010">
    <property type="entry name" value="DNA_brk_join_enz"/>
</dbReference>
<evidence type="ECO:0000313" key="9">
    <source>
        <dbReference type="Proteomes" id="UP001596495"/>
    </source>
</evidence>
<dbReference type="Pfam" id="PF22022">
    <property type="entry name" value="Phage_int_M"/>
    <property type="match status" value="1"/>
</dbReference>
<comment type="similarity">
    <text evidence="1">Belongs to the 'phage' integrase family.</text>
</comment>
<dbReference type="Pfam" id="PF13356">
    <property type="entry name" value="Arm-DNA-bind_3"/>
    <property type="match status" value="1"/>
</dbReference>
<evidence type="ECO:0000256" key="3">
    <source>
        <dbReference type="ARBA" id="ARBA00023125"/>
    </source>
</evidence>
<dbReference type="PANTHER" id="PTHR30629:SF2">
    <property type="entry name" value="PROPHAGE INTEGRASE INTS-RELATED"/>
    <property type="match status" value="1"/>
</dbReference>
<reference evidence="9" key="1">
    <citation type="journal article" date="2019" name="Int. J. Syst. Evol. Microbiol.">
        <title>The Global Catalogue of Microorganisms (GCM) 10K type strain sequencing project: providing services to taxonomists for standard genome sequencing and annotation.</title>
        <authorList>
            <consortium name="The Broad Institute Genomics Platform"/>
            <consortium name="The Broad Institute Genome Sequencing Center for Infectious Disease"/>
            <person name="Wu L."/>
            <person name="Ma J."/>
        </authorList>
    </citation>
    <scope>NUCLEOTIDE SEQUENCE [LARGE SCALE GENOMIC DNA]</scope>
    <source>
        <strain evidence="9">CCUG 54518</strain>
    </source>
</reference>
<dbReference type="CDD" id="cd00801">
    <property type="entry name" value="INT_P4_C"/>
    <property type="match status" value="1"/>
</dbReference>
<evidence type="ECO:0000256" key="2">
    <source>
        <dbReference type="ARBA" id="ARBA00022908"/>
    </source>
</evidence>
<dbReference type="RefSeq" id="WP_382253252.1">
    <property type="nucleotide sequence ID" value="NZ_JBHTBX010000001.1"/>
</dbReference>
<dbReference type="Pfam" id="PF00589">
    <property type="entry name" value="Phage_integrase"/>
    <property type="match status" value="1"/>
</dbReference>
<dbReference type="PANTHER" id="PTHR30629">
    <property type="entry name" value="PROPHAGE INTEGRASE"/>
    <property type="match status" value="1"/>
</dbReference>
<evidence type="ECO:0000256" key="5">
    <source>
        <dbReference type="PROSITE-ProRule" id="PRU01248"/>
    </source>
</evidence>
<evidence type="ECO:0000313" key="8">
    <source>
        <dbReference type="EMBL" id="MFC7433157.1"/>
    </source>
</evidence>
<dbReference type="InterPro" id="IPR013762">
    <property type="entry name" value="Integrase-like_cat_sf"/>
</dbReference>
<accession>A0ABW2R5L0</accession>
<dbReference type="InterPro" id="IPR010998">
    <property type="entry name" value="Integrase_recombinase_N"/>
</dbReference>
<dbReference type="Gene3D" id="3.30.160.390">
    <property type="entry name" value="Integrase, DNA-binding domain"/>
    <property type="match status" value="1"/>
</dbReference>
<feature type="domain" description="Core-binding (CB)" evidence="7">
    <location>
        <begin position="98"/>
        <end position="179"/>
    </location>
</feature>
<organism evidence="8 9">
    <name type="scientific">Hydrogenophaga bisanensis</name>
    <dbReference type="NCBI Taxonomy" id="439611"/>
    <lineage>
        <taxon>Bacteria</taxon>
        <taxon>Pseudomonadati</taxon>
        <taxon>Pseudomonadota</taxon>
        <taxon>Betaproteobacteria</taxon>
        <taxon>Burkholderiales</taxon>
        <taxon>Comamonadaceae</taxon>
        <taxon>Hydrogenophaga</taxon>
    </lineage>
</organism>
<dbReference type="PROSITE" id="PS51898">
    <property type="entry name" value="TYR_RECOMBINASE"/>
    <property type="match status" value="1"/>
</dbReference>
<dbReference type="EMBL" id="JBHTBX010000001">
    <property type="protein sequence ID" value="MFC7433157.1"/>
    <property type="molecule type" value="Genomic_DNA"/>
</dbReference>
<dbReference type="SUPFAM" id="SSF56349">
    <property type="entry name" value="DNA breaking-rejoining enzymes"/>
    <property type="match status" value="1"/>
</dbReference>
<evidence type="ECO:0000256" key="4">
    <source>
        <dbReference type="ARBA" id="ARBA00023172"/>
    </source>
</evidence>
<proteinExistence type="inferred from homology"/>
<keyword evidence="9" id="KW-1185">Reference proteome</keyword>
<dbReference type="Gene3D" id="1.10.150.130">
    <property type="match status" value="1"/>
</dbReference>
<keyword evidence="4" id="KW-0233">DNA recombination</keyword>
<name>A0ABW2R5L0_9BURK</name>
<dbReference type="InterPro" id="IPR044068">
    <property type="entry name" value="CB"/>
</dbReference>
<dbReference type="InterPro" id="IPR038488">
    <property type="entry name" value="Integrase_DNA-bd_sf"/>
</dbReference>